<dbReference type="InterPro" id="IPR050618">
    <property type="entry name" value="Ubq-SigPath_Reg"/>
</dbReference>
<dbReference type="PANTHER" id="PTHR12864">
    <property type="entry name" value="RAN BINDING PROTEIN 9-RELATED"/>
    <property type="match status" value="1"/>
</dbReference>
<reference evidence="4" key="1">
    <citation type="submission" date="2022-11" db="UniProtKB">
        <authorList>
            <consortium name="WormBaseParasite"/>
        </authorList>
    </citation>
    <scope>IDENTIFICATION</scope>
</reference>
<evidence type="ECO:0000259" key="2">
    <source>
        <dbReference type="PROSITE" id="PS50897"/>
    </source>
</evidence>
<feature type="coiled-coil region" evidence="1">
    <location>
        <begin position="21"/>
        <end position="48"/>
    </location>
</feature>
<evidence type="ECO:0000256" key="1">
    <source>
        <dbReference type="SAM" id="Coils"/>
    </source>
</evidence>
<name>A0A915IF42_ROMCU</name>
<dbReference type="PROSITE" id="PS50897">
    <property type="entry name" value="CTLH"/>
    <property type="match status" value="1"/>
</dbReference>
<proteinExistence type="predicted"/>
<keyword evidence="1" id="KW-0175">Coiled coil</keyword>
<evidence type="ECO:0000313" key="4">
    <source>
        <dbReference type="WBParaSite" id="nRc.2.0.1.t11841-RA"/>
    </source>
</evidence>
<dbReference type="WBParaSite" id="nRc.2.0.1.t11841-RA">
    <property type="protein sequence ID" value="nRc.2.0.1.t11841-RA"/>
    <property type="gene ID" value="nRc.2.0.1.g11841"/>
</dbReference>
<dbReference type="AlphaFoldDB" id="A0A915IF42"/>
<organism evidence="3 4">
    <name type="scientific">Romanomermis culicivorax</name>
    <name type="common">Nematode worm</name>
    <dbReference type="NCBI Taxonomy" id="13658"/>
    <lineage>
        <taxon>Eukaryota</taxon>
        <taxon>Metazoa</taxon>
        <taxon>Ecdysozoa</taxon>
        <taxon>Nematoda</taxon>
        <taxon>Enoplea</taxon>
        <taxon>Dorylaimia</taxon>
        <taxon>Mermithida</taxon>
        <taxon>Mermithoidea</taxon>
        <taxon>Mermithidae</taxon>
        <taxon>Romanomermis</taxon>
    </lineage>
</organism>
<evidence type="ECO:0000313" key="3">
    <source>
        <dbReference type="Proteomes" id="UP000887565"/>
    </source>
</evidence>
<dbReference type="InterPro" id="IPR024964">
    <property type="entry name" value="CTLH/CRA"/>
</dbReference>
<protein>
    <submittedName>
        <fullName evidence="4">CTLH domain-containing protein</fullName>
    </submittedName>
</protein>
<dbReference type="Proteomes" id="UP000887565">
    <property type="component" value="Unplaced"/>
</dbReference>
<accession>A0A915IF42</accession>
<dbReference type="Pfam" id="PF10607">
    <property type="entry name" value="CTLH"/>
    <property type="match status" value="1"/>
</dbReference>
<keyword evidence="3" id="KW-1185">Reference proteome</keyword>
<sequence>EIFQQQELIELIREGKIEQALIFAQENLAEKGEQNQNLLNELEQTMALLAFEQPEKSPFGQLMHFSQRE</sequence>
<dbReference type="InterPro" id="IPR006595">
    <property type="entry name" value="CTLH_C"/>
</dbReference>
<feature type="domain" description="CTLH" evidence="2">
    <location>
        <begin position="4"/>
        <end position="19"/>
    </location>
</feature>